<evidence type="ECO:0000313" key="2">
    <source>
        <dbReference type="EMBL" id="KDN72010.1"/>
    </source>
</evidence>
<name>A0A066Y1A4_COLSU</name>
<evidence type="ECO:0000256" key="1">
    <source>
        <dbReference type="SAM" id="MobiDB-lite"/>
    </source>
</evidence>
<protein>
    <submittedName>
        <fullName evidence="2">Uncharacterized protein</fullName>
    </submittedName>
</protein>
<proteinExistence type="predicted"/>
<dbReference type="OrthoDB" id="4857745at2759"/>
<dbReference type="Proteomes" id="UP000027238">
    <property type="component" value="Unassembled WGS sequence"/>
</dbReference>
<comment type="caution">
    <text evidence="2">The sequence shown here is derived from an EMBL/GenBank/DDBJ whole genome shotgun (WGS) entry which is preliminary data.</text>
</comment>
<evidence type="ECO:0000313" key="3">
    <source>
        <dbReference type="Proteomes" id="UP000027238"/>
    </source>
</evidence>
<keyword evidence="3" id="KW-1185">Reference proteome</keyword>
<gene>
    <name evidence="2" type="ORF">CSUB01_10255</name>
</gene>
<dbReference type="HOGENOM" id="CLU_1199736_0_0_1"/>
<dbReference type="EMBL" id="JMSE01000068">
    <property type="protein sequence ID" value="KDN72010.1"/>
    <property type="molecule type" value="Genomic_DNA"/>
</dbReference>
<organism evidence="2 3">
    <name type="scientific">Colletotrichum sublineola</name>
    <name type="common">Sorghum anthracnose fungus</name>
    <dbReference type="NCBI Taxonomy" id="1173701"/>
    <lineage>
        <taxon>Eukaryota</taxon>
        <taxon>Fungi</taxon>
        <taxon>Dikarya</taxon>
        <taxon>Ascomycota</taxon>
        <taxon>Pezizomycotina</taxon>
        <taxon>Sordariomycetes</taxon>
        <taxon>Hypocreomycetidae</taxon>
        <taxon>Glomerellales</taxon>
        <taxon>Glomerellaceae</taxon>
        <taxon>Colletotrichum</taxon>
        <taxon>Colletotrichum graminicola species complex</taxon>
    </lineage>
</organism>
<accession>A0A066Y1A4</accession>
<dbReference type="AlphaFoldDB" id="A0A066Y1A4"/>
<feature type="region of interest" description="Disordered" evidence="1">
    <location>
        <begin position="157"/>
        <end position="176"/>
    </location>
</feature>
<feature type="region of interest" description="Disordered" evidence="1">
    <location>
        <begin position="62"/>
        <end position="85"/>
    </location>
</feature>
<sequence>MAQQEEPWNHQHMPPFACHFGLSDTPQYFFCCPPPPPYLNPFFHYYDDQRWGPAYRYQSPTSVPGSAGFQPPDGPSPCSAKEESDEDSVLDLLTSEFPDLCIKDQFVVSACMEGRGWGEIQRDYQTQFGVSCSSTRPALAMRLYRLKRKYPKLRSILGDKRRKKQRRRDEEAEWTQRSSRQDAIAAAYTLLDFVSQPPRTRMPC</sequence>
<reference evidence="3" key="1">
    <citation type="journal article" date="2014" name="Genome Announc.">
        <title>Draft genome sequence of Colletotrichum sublineola, a destructive pathogen of cultivated sorghum.</title>
        <authorList>
            <person name="Baroncelli R."/>
            <person name="Sanz-Martin J.M."/>
            <person name="Rech G.E."/>
            <person name="Sukno S.A."/>
            <person name="Thon M.R."/>
        </authorList>
    </citation>
    <scope>NUCLEOTIDE SEQUENCE [LARGE SCALE GENOMIC DNA]</scope>
    <source>
        <strain evidence="3">TX430BB</strain>
    </source>
</reference>